<dbReference type="Proteomes" id="UP000094020">
    <property type="component" value="Chromosome 6"/>
</dbReference>
<reference evidence="2" key="2">
    <citation type="submission" date="2013-07" db="EMBL/GenBank/DDBJ databases">
        <authorList>
            <consortium name="The Broad Institute Genome Sequencing Platform"/>
            <person name="Cuomo C."/>
            <person name="Litvintseva A."/>
            <person name="Chen Y."/>
            <person name="Heitman J."/>
            <person name="Sun S."/>
            <person name="Springer D."/>
            <person name="Dromer F."/>
            <person name="Young S.K."/>
            <person name="Zeng Q."/>
            <person name="Gargeya S."/>
            <person name="Fitzgerald M."/>
            <person name="Abouelleil A."/>
            <person name="Alvarado L."/>
            <person name="Berlin A.M."/>
            <person name="Chapman S.B."/>
            <person name="Dewar J."/>
            <person name="Goldberg J."/>
            <person name="Griggs A."/>
            <person name="Gujja S."/>
            <person name="Hansen M."/>
            <person name="Howarth C."/>
            <person name="Imamovic A."/>
            <person name="Larimer J."/>
            <person name="McCowan C."/>
            <person name="Murphy C."/>
            <person name="Pearson M."/>
            <person name="Priest M."/>
            <person name="Roberts A."/>
            <person name="Saif S."/>
            <person name="Shea T."/>
            <person name="Sykes S."/>
            <person name="Wortman J."/>
            <person name="Nusbaum C."/>
            <person name="Birren B."/>
        </authorList>
    </citation>
    <scope>NUCLEOTIDE SEQUENCE</scope>
    <source>
        <strain evidence="2">CBS 10737</strain>
    </source>
</reference>
<gene>
    <name evidence="1" type="ORF">I206_02590</name>
    <name evidence="2" type="ORF">I206_105050</name>
</gene>
<dbReference type="EMBL" id="CP144524">
    <property type="protein sequence ID" value="WWC71097.1"/>
    <property type="molecule type" value="Genomic_DNA"/>
</dbReference>
<protein>
    <submittedName>
        <fullName evidence="1">Uncharacterized protein</fullName>
    </submittedName>
</protein>
<dbReference type="RefSeq" id="XP_019013093.1">
    <property type="nucleotide sequence ID" value="XM_019154353.1"/>
</dbReference>
<organism evidence="1">
    <name type="scientific">Kwoniella pini CBS 10737</name>
    <dbReference type="NCBI Taxonomy" id="1296096"/>
    <lineage>
        <taxon>Eukaryota</taxon>
        <taxon>Fungi</taxon>
        <taxon>Dikarya</taxon>
        <taxon>Basidiomycota</taxon>
        <taxon>Agaricomycotina</taxon>
        <taxon>Tremellomycetes</taxon>
        <taxon>Tremellales</taxon>
        <taxon>Cryptococcaceae</taxon>
        <taxon>Kwoniella</taxon>
    </lineage>
</organism>
<reference evidence="2" key="4">
    <citation type="submission" date="2024-02" db="EMBL/GenBank/DDBJ databases">
        <title>Comparative genomics of Cryptococcus and Kwoniella reveals pathogenesis evolution and contrasting modes of karyotype evolution via chromosome fusion or intercentromeric recombination.</title>
        <authorList>
            <person name="Coelho M.A."/>
            <person name="David-Palma M."/>
            <person name="Shea T."/>
            <person name="Bowers K."/>
            <person name="McGinley-Smith S."/>
            <person name="Mohammad A.W."/>
            <person name="Gnirke A."/>
            <person name="Yurkov A.M."/>
            <person name="Nowrousian M."/>
            <person name="Sun S."/>
            <person name="Cuomo C.A."/>
            <person name="Heitman J."/>
        </authorList>
    </citation>
    <scope>NUCLEOTIDE SEQUENCE</scope>
    <source>
        <strain evidence="2">CBS 10737</strain>
    </source>
</reference>
<name>A0A1B9I8N4_9TREE</name>
<proteinExistence type="predicted"/>
<sequence length="270" mass="31554">MAQSIYSLPSITSSLIGQKAIKYTIDVNTNYNVVRSEKGFPYIYNFTKFNLDEKSQINSKGISSFNKFKTFFSDYKNNIHFSRGFFCKLKSSQDQDQDEKDNTKRWEGYISEKGLRKDQIEPLTLFIFNQNNNNDNEYTIHHLNLNKEIRVKLCELMRNSRFSRDSKEKSIKTNLKIDLPFNDDDDFNDINDISVDINFKIPILYKPEKNENSVLLINTLSQHQGGFPGFQYQDSSNWSGRLSWFEVQDSTIPVESSQVNKEESFDSDKI</sequence>
<dbReference type="EMBL" id="KV700115">
    <property type="protein sequence ID" value="OCF51874.1"/>
    <property type="molecule type" value="Genomic_DNA"/>
</dbReference>
<dbReference type="KEGG" id="kpin:30170959"/>
<keyword evidence="3" id="KW-1185">Reference proteome</keyword>
<dbReference type="AlphaFoldDB" id="A0A1B9I8N4"/>
<evidence type="ECO:0000313" key="3">
    <source>
        <dbReference type="Proteomes" id="UP000094020"/>
    </source>
</evidence>
<dbReference type="GeneID" id="30170959"/>
<reference evidence="1" key="3">
    <citation type="submission" date="2016-07" db="EMBL/GenBank/DDBJ databases">
        <title>Evolution of pathogenesis and genome organization in the Tremellales.</title>
        <authorList>
            <person name="Cuomo C."/>
            <person name="Litvintseva A."/>
            <person name="Heitman J."/>
            <person name="Chen Y."/>
            <person name="Sun S."/>
            <person name="Springer D."/>
            <person name="Dromer F."/>
            <person name="Young S."/>
            <person name="Zeng Q."/>
            <person name="Chapman S."/>
            <person name="Gujja S."/>
            <person name="Saif S."/>
            <person name="Birren B."/>
        </authorList>
    </citation>
    <scope>NUCLEOTIDE SEQUENCE</scope>
    <source>
        <strain evidence="1">CBS 10737</strain>
    </source>
</reference>
<evidence type="ECO:0000313" key="2">
    <source>
        <dbReference type="EMBL" id="WWC71097.1"/>
    </source>
</evidence>
<accession>A0A1B9I8N4</accession>
<evidence type="ECO:0000313" key="1">
    <source>
        <dbReference type="EMBL" id="OCF51874.1"/>
    </source>
</evidence>
<reference evidence="1" key="1">
    <citation type="submission" date="2013-07" db="EMBL/GenBank/DDBJ databases">
        <title>The Genome Sequence of Cryptococcus pinus CBS10737.</title>
        <authorList>
            <consortium name="The Broad Institute Genome Sequencing Platform"/>
            <person name="Cuomo C."/>
            <person name="Litvintseva A."/>
            <person name="Chen Y."/>
            <person name="Heitman J."/>
            <person name="Sun S."/>
            <person name="Springer D."/>
            <person name="Dromer F."/>
            <person name="Young S.K."/>
            <person name="Zeng Q."/>
            <person name="Gargeya S."/>
            <person name="Fitzgerald M."/>
            <person name="Abouelleil A."/>
            <person name="Alvarado L."/>
            <person name="Berlin A.M."/>
            <person name="Chapman S.B."/>
            <person name="Dewar J."/>
            <person name="Goldberg J."/>
            <person name="Griggs A."/>
            <person name="Gujja S."/>
            <person name="Hansen M."/>
            <person name="Howarth C."/>
            <person name="Imamovic A."/>
            <person name="Larimer J."/>
            <person name="McCowan C."/>
            <person name="Murphy C."/>
            <person name="Pearson M."/>
            <person name="Priest M."/>
            <person name="Roberts A."/>
            <person name="Saif S."/>
            <person name="Shea T."/>
            <person name="Sykes S."/>
            <person name="Wortman J."/>
            <person name="Nusbaum C."/>
            <person name="Birren B."/>
        </authorList>
    </citation>
    <scope>NUCLEOTIDE SEQUENCE [LARGE SCALE GENOMIC DNA]</scope>
    <source>
        <strain evidence="1">CBS 10737</strain>
    </source>
</reference>